<feature type="region of interest" description="Disordered" evidence="1">
    <location>
        <begin position="161"/>
        <end position="200"/>
    </location>
</feature>
<protein>
    <recommendedName>
        <fullName evidence="4">SprA-related family protein</fullName>
    </recommendedName>
</protein>
<accession>A0A845UZ14</accession>
<keyword evidence="3" id="KW-1185">Reference proteome</keyword>
<evidence type="ECO:0000313" key="3">
    <source>
        <dbReference type="Proteomes" id="UP000484885"/>
    </source>
</evidence>
<feature type="region of interest" description="Disordered" evidence="1">
    <location>
        <begin position="1"/>
        <end position="54"/>
    </location>
</feature>
<evidence type="ECO:0008006" key="4">
    <source>
        <dbReference type="Google" id="ProtNLM"/>
    </source>
</evidence>
<reference evidence="2 3" key="1">
    <citation type="submission" date="2020-02" db="EMBL/GenBank/DDBJ databases">
        <authorList>
            <person name="Zhang X.-Y."/>
        </authorList>
    </citation>
    <scope>NUCLEOTIDE SEQUENCE [LARGE SCALE GENOMIC DNA]</scope>
    <source>
        <strain evidence="2 3">C33</strain>
    </source>
</reference>
<name>A0A845UZ14_9GAMM</name>
<dbReference type="Pfam" id="PF12118">
    <property type="entry name" value="SprA-related"/>
    <property type="match status" value="1"/>
</dbReference>
<gene>
    <name evidence="2" type="ORF">G3I74_15190</name>
</gene>
<dbReference type="AlphaFoldDB" id="A0A845UZ14"/>
<dbReference type="InterPro" id="IPR021973">
    <property type="entry name" value="SprA-related"/>
</dbReference>
<dbReference type="RefSeq" id="WP_164212439.1">
    <property type="nucleotide sequence ID" value="NZ_JAAGSC010000044.1"/>
</dbReference>
<feature type="compositionally biased region" description="Basic and acidic residues" evidence="1">
    <location>
        <begin position="22"/>
        <end position="47"/>
    </location>
</feature>
<dbReference type="EMBL" id="JAAGSC010000044">
    <property type="protein sequence ID" value="NDY97073.1"/>
    <property type="molecule type" value="Genomic_DNA"/>
</dbReference>
<dbReference type="Proteomes" id="UP000484885">
    <property type="component" value="Unassembled WGS sequence"/>
</dbReference>
<feature type="compositionally biased region" description="Basic and acidic residues" evidence="1">
    <location>
        <begin position="161"/>
        <end position="184"/>
    </location>
</feature>
<sequence length="217" mass="23115">MQIAATNPSPPIARVAPTQTRSENEARPDPEGESARGEQTDRSESDAQRGPLELTEAEQAQVRELQQRDREVRAHELAHVAAGGAYVTAPASYQYEVGPDGRRYAVGGEVSIDTSVPSDPEEALAKAQIIQRAALAPVDPSAQDYQVAAKARQMAIEARSELAAERLEETSSAGERAEGERGPDQSDEAGVAAAAADRVPLVTEQSLAPQTRFSLFA</sequence>
<proteinExistence type="predicted"/>
<evidence type="ECO:0000256" key="1">
    <source>
        <dbReference type="SAM" id="MobiDB-lite"/>
    </source>
</evidence>
<comment type="caution">
    <text evidence="2">The sequence shown here is derived from an EMBL/GenBank/DDBJ whole genome shotgun (WGS) entry which is preliminary data.</text>
</comment>
<organism evidence="2 3">
    <name type="scientific">Wenzhouxiangella limi</name>
    <dbReference type="NCBI Taxonomy" id="2707351"/>
    <lineage>
        <taxon>Bacteria</taxon>
        <taxon>Pseudomonadati</taxon>
        <taxon>Pseudomonadota</taxon>
        <taxon>Gammaproteobacteria</taxon>
        <taxon>Chromatiales</taxon>
        <taxon>Wenzhouxiangellaceae</taxon>
        <taxon>Wenzhouxiangella</taxon>
    </lineage>
</organism>
<evidence type="ECO:0000313" key="2">
    <source>
        <dbReference type="EMBL" id="NDY97073.1"/>
    </source>
</evidence>